<name>A0A1H2ETR6_9GAMM</name>
<dbReference type="Pfam" id="PF04317">
    <property type="entry name" value="DUF463"/>
    <property type="match status" value="1"/>
</dbReference>
<evidence type="ECO:0000313" key="2">
    <source>
        <dbReference type="Proteomes" id="UP000243924"/>
    </source>
</evidence>
<dbReference type="EMBL" id="LT629787">
    <property type="protein sequence ID" value="SDT98507.1"/>
    <property type="molecule type" value="Genomic_DNA"/>
</dbReference>
<organism evidence="1 2">
    <name type="scientific">Halopseudomonas salegens</name>
    <dbReference type="NCBI Taxonomy" id="1434072"/>
    <lineage>
        <taxon>Bacteria</taxon>
        <taxon>Pseudomonadati</taxon>
        <taxon>Pseudomonadota</taxon>
        <taxon>Gammaproteobacteria</taxon>
        <taxon>Pseudomonadales</taxon>
        <taxon>Pseudomonadaceae</taxon>
        <taxon>Halopseudomonas</taxon>
    </lineage>
</organism>
<dbReference type="AlphaFoldDB" id="A0A1H2ETR6"/>
<sequence>MARLSNPTRLLASARQQAGAWLQRPLRIGVTGLSQAGKTTFITSLLNQLENHPKSLLRQRSPFDRLLSVHWQREGTEHAFPYLNALQALSGDPARWPESTTDLTRVELELRYAPGGLLGSVQGERLQRVELIDYPGEWLLDLPLLQMDYGQWCEQMASWVKTEPRASLIGDLAARLQAIDPQAGTDSVDLHALRGEWTAFLQRCREAGLARNQPGRFLLPGRGIADVMLDFVPLLAGNQHSHAEPGSVWAECQARFNYYRDFIVKGFYDQHFSRLDQQVLLVDMLGPLAAGPQALADVQGALDDLLASFRYGRGSLFERLFKPRIRRLALCATKVDQLTAEQQRDAQQCLEDLLTDSLTAVRHGGVTIKGFPLAAVRATRQEGDTLIAGRQQDQRLLRYRPAEIPAHLPLDLQVEPISLPPLRPPPGLHRNEIFPNYRMDQLVAWLIGETR</sequence>
<protein>
    <recommendedName>
        <fullName evidence="3">YcjX family protein</fullName>
    </recommendedName>
</protein>
<dbReference type="PIRSF" id="PIRSF019381">
    <property type="entry name" value="YcjX"/>
    <property type="match status" value="1"/>
</dbReference>
<reference evidence="2" key="1">
    <citation type="submission" date="2016-10" db="EMBL/GenBank/DDBJ databases">
        <authorList>
            <person name="Varghese N."/>
            <person name="Submissions S."/>
        </authorList>
    </citation>
    <scope>NUCLEOTIDE SEQUENCE [LARGE SCALE GENOMIC DNA]</scope>
    <source>
        <strain evidence="2">CECT 8338</strain>
    </source>
</reference>
<gene>
    <name evidence="1" type="ORF">SAMN05216210_1031</name>
</gene>
<accession>A0A1H2ETR6</accession>
<proteinExistence type="predicted"/>
<evidence type="ECO:0008006" key="3">
    <source>
        <dbReference type="Google" id="ProtNLM"/>
    </source>
</evidence>
<dbReference type="STRING" id="1434072.SAMN05216210_1031"/>
<dbReference type="PANTHER" id="PTHR38605:SF1">
    <property type="entry name" value="ATPASE"/>
    <property type="match status" value="1"/>
</dbReference>
<dbReference type="Proteomes" id="UP000243924">
    <property type="component" value="Chromosome I"/>
</dbReference>
<dbReference type="RefSeq" id="WP_092384791.1">
    <property type="nucleotide sequence ID" value="NZ_LT629787.1"/>
</dbReference>
<dbReference type="InterPro" id="IPR007413">
    <property type="entry name" value="YcjX-like"/>
</dbReference>
<dbReference type="PANTHER" id="PTHR38605">
    <property type="entry name" value="ATPASE-RELATED"/>
    <property type="match status" value="1"/>
</dbReference>
<dbReference type="InterPro" id="IPR027417">
    <property type="entry name" value="P-loop_NTPase"/>
</dbReference>
<evidence type="ECO:0000313" key="1">
    <source>
        <dbReference type="EMBL" id="SDT98507.1"/>
    </source>
</evidence>
<dbReference type="SUPFAM" id="SSF52540">
    <property type="entry name" value="P-loop containing nucleoside triphosphate hydrolases"/>
    <property type="match status" value="1"/>
</dbReference>
<keyword evidence="2" id="KW-1185">Reference proteome</keyword>
<dbReference type="OrthoDB" id="9777645at2"/>